<dbReference type="GO" id="GO:0000902">
    <property type="term" value="P:cell morphogenesis"/>
    <property type="evidence" value="ECO:0007669"/>
    <property type="project" value="InterPro"/>
</dbReference>
<comment type="similarity">
    <text evidence="1 6">Belongs to the MinC family.</text>
</comment>
<dbReference type="Proteomes" id="UP000291562">
    <property type="component" value="Chromosome"/>
</dbReference>
<evidence type="ECO:0000313" key="10">
    <source>
        <dbReference type="Proteomes" id="UP000291562"/>
    </source>
</evidence>
<dbReference type="GO" id="GO:1901891">
    <property type="term" value="P:regulation of cell septum assembly"/>
    <property type="evidence" value="ECO:0007669"/>
    <property type="project" value="InterPro"/>
</dbReference>
<dbReference type="InterPro" id="IPR016098">
    <property type="entry name" value="CAP/MinC_C"/>
</dbReference>
<evidence type="ECO:0000259" key="7">
    <source>
        <dbReference type="Pfam" id="PF03775"/>
    </source>
</evidence>
<dbReference type="Pfam" id="PF05209">
    <property type="entry name" value="MinC_N"/>
    <property type="match status" value="1"/>
</dbReference>
<evidence type="ECO:0000256" key="3">
    <source>
        <dbReference type="ARBA" id="ARBA00023210"/>
    </source>
</evidence>
<reference evidence="9 10" key="1">
    <citation type="submission" date="2019-01" db="EMBL/GenBank/DDBJ databases">
        <title>Pseudolysobacter antarctica gen. nov., sp. nov., isolated from Fildes Peninsula, Antarctica.</title>
        <authorList>
            <person name="Wei Z."/>
            <person name="Peng F."/>
        </authorList>
    </citation>
    <scope>NUCLEOTIDE SEQUENCE [LARGE SCALE GENOMIC DNA]</scope>
    <source>
        <strain evidence="9 10">AQ6-296</strain>
    </source>
</reference>
<accession>A0A411HL25</accession>
<protein>
    <recommendedName>
        <fullName evidence="6">Probable septum site-determining protein MinC</fullName>
    </recommendedName>
</protein>
<sequence>MPQRHPVISEQAGELKFGQVGVANLRIRELDIEMLVQEMRQRVETAPQMFLHAPVIVDFSHLLHTPDVETVRQLIAALRETGVLPVGLSYGTTENEALARALDLPLFAKFRASYERSGGNAQEPIQEPARVAVVEAAPVATRAQHPAPPASATAAATIGMLHTKPVRSGQQVYARGRDLILTAAVGNGAEAIADGSIHIYGRLSGRALAGAQGDISARIFCHEFHAELVSIAGQYRVFETIPDDLRGKPVQVWLDGEKLLLAKLG</sequence>
<feature type="domain" description="Septum formation inhibitor MinC N-terminal" evidence="8">
    <location>
        <begin position="14"/>
        <end position="85"/>
    </location>
</feature>
<gene>
    <name evidence="6 9" type="primary">minC</name>
    <name evidence="9" type="ORF">ELE36_13155</name>
</gene>
<dbReference type="InterPro" id="IPR013033">
    <property type="entry name" value="MinC"/>
</dbReference>
<dbReference type="GO" id="GO:0051302">
    <property type="term" value="P:regulation of cell division"/>
    <property type="evidence" value="ECO:0007669"/>
    <property type="project" value="InterPro"/>
</dbReference>
<dbReference type="NCBIfam" id="TIGR01222">
    <property type="entry name" value="minC"/>
    <property type="match status" value="1"/>
</dbReference>
<keyword evidence="10" id="KW-1185">Reference proteome</keyword>
<evidence type="ECO:0000259" key="8">
    <source>
        <dbReference type="Pfam" id="PF05209"/>
    </source>
</evidence>
<dbReference type="InterPro" id="IPR036145">
    <property type="entry name" value="MinC_C_sf"/>
</dbReference>
<dbReference type="Pfam" id="PF03775">
    <property type="entry name" value="MinC_C"/>
    <property type="match status" value="1"/>
</dbReference>
<dbReference type="EMBL" id="CP035704">
    <property type="protein sequence ID" value="QBB71226.1"/>
    <property type="molecule type" value="Genomic_DNA"/>
</dbReference>
<proteinExistence type="inferred from homology"/>
<dbReference type="HAMAP" id="MF_00267">
    <property type="entry name" value="MinC"/>
    <property type="match status" value="1"/>
</dbReference>
<feature type="domain" description="Septum formation inhibitor MinC C-terminal" evidence="7">
    <location>
        <begin position="162"/>
        <end position="260"/>
    </location>
</feature>
<comment type="function">
    <text evidence="5 6">Cell division inhibitor that blocks the formation of polar Z ring septums. Rapidly oscillates between the poles of the cell to destabilize FtsZ filaments that have formed before they mature into polar Z rings. Prevents FtsZ polymerization.</text>
</comment>
<dbReference type="Gene3D" id="2.160.20.70">
    <property type="match status" value="1"/>
</dbReference>
<name>A0A411HL25_9GAMM</name>
<organism evidence="9 10">
    <name type="scientific">Pseudolysobacter antarcticus</name>
    <dbReference type="NCBI Taxonomy" id="2511995"/>
    <lineage>
        <taxon>Bacteria</taxon>
        <taxon>Pseudomonadati</taxon>
        <taxon>Pseudomonadota</taxon>
        <taxon>Gammaproteobacteria</taxon>
        <taxon>Lysobacterales</taxon>
        <taxon>Rhodanobacteraceae</taxon>
        <taxon>Pseudolysobacter</taxon>
    </lineage>
</organism>
<evidence type="ECO:0000256" key="4">
    <source>
        <dbReference type="ARBA" id="ARBA00023306"/>
    </source>
</evidence>
<dbReference type="PANTHER" id="PTHR34108">
    <property type="entry name" value="SEPTUM SITE-DETERMINING PROTEIN MINC"/>
    <property type="match status" value="1"/>
</dbReference>
<dbReference type="PANTHER" id="PTHR34108:SF1">
    <property type="entry name" value="SEPTUM SITE-DETERMINING PROTEIN MINC"/>
    <property type="match status" value="1"/>
</dbReference>
<keyword evidence="2 6" id="KW-0132">Cell division</keyword>
<dbReference type="OrthoDB" id="9794530at2"/>
<keyword evidence="3 6" id="KW-0717">Septation</keyword>
<comment type="subunit">
    <text evidence="6">Interacts with MinD and FtsZ.</text>
</comment>
<keyword evidence="4 6" id="KW-0131">Cell cycle</keyword>
<evidence type="ECO:0000256" key="2">
    <source>
        <dbReference type="ARBA" id="ARBA00022618"/>
    </source>
</evidence>
<dbReference type="InterPro" id="IPR005526">
    <property type="entry name" value="Septum_form_inhib_MinC_C"/>
</dbReference>
<evidence type="ECO:0000256" key="6">
    <source>
        <dbReference type="HAMAP-Rule" id="MF_00267"/>
    </source>
</evidence>
<dbReference type="InterPro" id="IPR007874">
    <property type="entry name" value="MinC_N"/>
</dbReference>
<dbReference type="SUPFAM" id="SSF63848">
    <property type="entry name" value="Cell-division inhibitor MinC, C-terminal domain"/>
    <property type="match status" value="1"/>
</dbReference>
<dbReference type="KEGG" id="xbc:ELE36_13155"/>
<dbReference type="Gene3D" id="3.30.70.260">
    <property type="match status" value="1"/>
</dbReference>
<dbReference type="AlphaFoldDB" id="A0A411HL25"/>
<evidence type="ECO:0000313" key="9">
    <source>
        <dbReference type="EMBL" id="QBB71226.1"/>
    </source>
</evidence>
<evidence type="ECO:0000256" key="5">
    <source>
        <dbReference type="ARBA" id="ARBA00025606"/>
    </source>
</evidence>
<dbReference type="RefSeq" id="WP_129834022.1">
    <property type="nucleotide sequence ID" value="NZ_CP035704.1"/>
</dbReference>
<evidence type="ECO:0000256" key="1">
    <source>
        <dbReference type="ARBA" id="ARBA00006291"/>
    </source>
</evidence>
<dbReference type="GO" id="GO:0000917">
    <property type="term" value="P:division septum assembly"/>
    <property type="evidence" value="ECO:0007669"/>
    <property type="project" value="UniProtKB-KW"/>
</dbReference>